<feature type="region of interest" description="Disordered" evidence="1">
    <location>
        <begin position="49"/>
        <end position="137"/>
    </location>
</feature>
<dbReference type="InParanoid" id="A0A084QK88"/>
<protein>
    <submittedName>
        <fullName evidence="2">Uncharacterized protein</fullName>
    </submittedName>
</protein>
<gene>
    <name evidence="2" type="ORF">S40285_10046</name>
</gene>
<dbReference type="Proteomes" id="UP000028524">
    <property type="component" value="Unassembled WGS sequence"/>
</dbReference>
<dbReference type="AlphaFoldDB" id="A0A084QK88"/>
<evidence type="ECO:0000313" key="3">
    <source>
        <dbReference type="Proteomes" id="UP000028524"/>
    </source>
</evidence>
<evidence type="ECO:0000256" key="1">
    <source>
        <dbReference type="SAM" id="MobiDB-lite"/>
    </source>
</evidence>
<feature type="compositionally biased region" description="Polar residues" evidence="1">
    <location>
        <begin position="61"/>
        <end position="75"/>
    </location>
</feature>
<dbReference type="EMBL" id="KL660688">
    <property type="protein sequence ID" value="KFA64373.1"/>
    <property type="molecule type" value="Genomic_DNA"/>
</dbReference>
<accession>A0A084QK88</accession>
<proteinExistence type="predicted"/>
<sequence length="137" mass="15098">MYLTPERKASLQREVLVRADHAAWDSYSEVLTRRLLLAAWNRRHGVVGGAAEHGPGRMAVGNSSNNGDSASIRTPSNSDNVNKNRYNNRKKSIGQATKSFLRSLVERNKAEAEPSNSGHESKKGQIPRSFPRGPDDS</sequence>
<feature type="compositionally biased region" description="Low complexity" evidence="1">
    <location>
        <begin position="76"/>
        <end position="85"/>
    </location>
</feature>
<keyword evidence="3" id="KW-1185">Reference proteome</keyword>
<evidence type="ECO:0000313" key="2">
    <source>
        <dbReference type="EMBL" id="KFA64373.1"/>
    </source>
</evidence>
<name>A0A084QK88_STAC4</name>
<dbReference type="HOGENOM" id="CLU_1866426_0_0_1"/>
<organism evidence="2 3">
    <name type="scientific">Stachybotrys chlorohalonatus (strain IBT 40285)</name>
    <dbReference type="NCBI Taxonomy" id="1283841"/>
    <lineage>
        <taxon>Eukaryota</taxon>
        <taxon>Fungi</taxon>
        <taxon>Dikarya</taxon>
        <taxon>Ascomycota</taxon>
        <taxon>Pezizomycotina</taxon>
        <taxon>Sordariomycetes</taxon>
        <taxon>Hypocreomycetidae</taxon>
        <taxon>Hypocreales</taxon>
        <taxon>Stachybotryaceae</taxon>
        <taxon>Stachybotrys</taxon>
    </lineage>
</organism>
<dbReference type="OrthoDB" id="10329635at2759"/>
<reference evidence="2 3" key="1">
    <citation type="journal article" date="2014" name="BMC Genomics">
        <title>Comparative genome sequencing reveals chemotype-specific gene clusters in the toxigenic black mold Stachybotrys.</title>
        <authorList>
            <person name="Semeiks J."/>
            <person name="Borek D."/>
            <person name="Otwinowski Z."/>
            <person name="Grishin N.V."/>
        </authorList>
    </citation>
    <scope>NUCLEOTIDE SEQUENCE [LARGE SCALE GENOMIC DNA]</scope>
    <source>
        <strain evidence="2 3">IBT 40285</strain>
    </source>
</reference>